<keyword evidence="3" id="KW-0238">DNA-binding</keyword>
<keyword evidence="2" id="KW-0805">Transcription regulation</keyword>
<dbReference type="SMART" id="SM00530">
    <property type="entry name" value="HTH_XRE"/>
    <property type="match status" value="1"/>
</dbReference>
<dbReference type="CDD" id="cd00093">
    <property type="entry name" value="HTH_XRE"/>
    <property type="match status" value="1"/>
</dbReference>
<dbReference type="PANTHER" id="PTHR46797">
    <property type="entry name" value="HTH-TYPE TRANSCRIPTIONAL REGULATOR"/>
    <property type="match status" value="1"/>
</dbReference>
<accession>B8EM66</accession>
<dbReference type="SUPFAM" id="SSF47413">
    <property type="entry name" value="lambda repressor-like DNA-binding domains"/>
    <property type="match status" value="1"/>
</dbReference>
<dbReference type="InterPro" id="IPR001387">
    <property type="entry name" value="Cro/C1-type_HTH"/>
</dbReference>
<dbReference type="InterPro" id="IPR050807">
    <property type="entry name" value="TransReg_Diox_bact_type"/>
</dbReference>
<dbReference type="InterPro" id="IPR018653">
    <property type="entry name" value="ScfR_C"/>
</dbReference>
<dbReference type="eggNOG" id="COG3800">
    <property type="taxonomic scope" value="Bacteria"/>
</dbReference>
<dbReference type="Gene3D" id="1.10.260.40">
    <property type="entry name" value="lambda repressor-like DNA-binding domains"/>
    <property type="match status" value="1"/>
</dbReference>
<dbReference type="PANTHER" id="PTHR46797:SF23">
    <property type="entry name" value="HTH-TYPE TRANSCRIPTIONAL REGULATOR SUTR"/>
    <property type="match status" value="1"/>
</dbReference>
<comment type="similarity">
    <text evidence="1">Belongs to the short-chain fatty acyl-CoA assimilation regulator (ScfR) family.</text>
</comment>
<evidence type="ECO:0000313" key="6">
    <source>
        <dbReference type="EMBL" id="ACK51455.1"/>
    </source>
</evidence>
<protein>
    <submittedName>
        <fullName evidence="6">Transcriptional regulator, XRE family</fullName>
    </submittedName>
</protein>
<sequence>MGAESAPRKIFAGPRLKRLRRERRLTQARMADELDVSPSYLNLMESNQRPITAPVLTRLTEVYGLDPRDFAEIDGEHSADDIEQILADPLFRDATVPRTQMREAAENAAALVAAMLKLYRAYATAREASETAVSLDVNRGEPPPGEDTIARVGAILQEARNHFFEIDAAAESLAASLPVEARGLYASLADYLRARHGVRVRPLPLEAMGDRLRWYDHHRKQLMISEILDQPGRTFQAAYQLALTEYSELLDTAAARLAPGDEAATRKLLRVTLANYFAAAVMMPYDRFYEAAELTGYDVEVLAARFGASFEQIAHRLTTLSRETARGVPFFMLRIDIAGNVSKRLSPRRFPLAQSGGACPLWNIHASFIEPNRILTQVVELTDGSQWFSIARATQRPVAAWGATQPRFAIVLGCELKYARQLIYAKSLDLDAPEPTPIGLGCRQCERQNCPQRAAPPARRQLVVDESTRNVSPFPFKDI</sequence>
<dbReference type="HOGENOM" id="CLU_046383_0_0_5"/>
<evidence type="ECO:0000313" key="7">
    <source>
        <dbReference type="Proteomes" id="UP000002257"/>
    </source>
</evidence>
<dbReference type="EMBL" id="CP001280">
    <property type="protein sequence ID" value="ACK51455.1"/>
    <property type="molecule type" value="Genomic_DNA"/>
</dbReference>
<evidence type="ECO:0000259" key="5">
    <source>
        <dbReference type="PROSITE" id="PS50943"/>
    </source>
</evidence>
<dbReference type="OrthoDB" id="1123084at2"/>
<evidence type="ECO:0000256" key="2">
    <source>
        <dbReference type="ARBA" id="ARBA00023015"/>
    </source>
</evidence>
<dbReference type="Pfam" id="PF06114">
    <property type="entry name" value="Peptidase_M78"/>
    <property type="match status" value="1"/>
</dbReference>
<dbReference type="InterPro" id="IPR026281">
    <property type="entry name" value="HTH_RamB"/>
</dbReference>
<dbReference type="InterPro" id="IPR010359">
    <property type="entry name" value="IrrE_HExxH"/>
</dbReference>
<gene>
    <name evidence="6" type="ordered locus">Msil_2531</name>
</gene>
<dbReference type="GO" id="GO:0005829">
    <property type="term" value="C:cytosol"/>
    <property type="evidence" value="ECO:0007669"/>
    <property type="project" value="TreeGrafter"/>
</dbReference>
<dbReference type="PIRSF" id="PIRSF019251">
    <property type="entry name" value="Rv0465c"/>
    <property type="match status" value="1"/>
</dbReference>
<evidence type="ECO:0000256" key="3">
    <source>
        <dbReference type="ARBA" id="ARBA00023125"/>
    </source>
</evidence>
<dbReference type="InterPro" id="IPR010982">
    <property type="entry name" value="Lambda_DNA-bd_dom_sf"/>
</dbReference>
<dbReference type="GO" id="GO:0003700">
    <property type="term" value="F:DNA-binding transcription factor activity"/>
    <property type="evidence" value="ECO:0007669"/>
    <property type="project" value="TreeGrafter"/>
</dbReference>
<proteinExistence type="inferred from homology"/>
<evidence type="ECO:0000256" key="1">
    <source>
        <dbReference type="ARBA" id="ARBA00007227"/>
    </source>
</evidence>
<evidence type="ECO:0000256" key="4">
    <source>
        <dbReference type="ARBA" id="ARBA00023163"/>
    </source>
</evidence>
<keyword evidence="7" id="KW-1185">Reference proteome</keyword>
<name>B8EM66_METSB</name>
<dbReference type="PROSITE" id="PS50943">
    <property type="entry name" value="HTH_CROC1"/>
    <property type="match status" value="1"/>
</dbReference>
<dbReference type="Proteomes" id="UP000002257">
    <property type="component" value="Chromosome"/>
</dbReference>
<dbReference type="AlphaFoldDB" id="B8EM66"/>
<organism evidence="6 7">
    <name type="scientific">Methylocella silvestris (strain DSM 15510 / CIP 108128 / LMG 27833 / NCIMB 13906 / BL2)</name>
    <dbReference type="NCBI Taxonomy" id="395965"/>
    <lineage>
        <taxon>Bacteria</taxon>
        <taxon>Pseudomonadati</taxon>
        <taxon>Pseudomonadota</taxon>
        <taxon>Alphaproteobacteria</taxon>
        <taxon>Hyphomicrobiales</taxon>
        <taxon>Beijerinckiaceae</taxon>
        <taxon>Methylocella</taxon>
    </lineage>
</organism>
<dbReference type="GO" id="GO:0003677">
    <property type="term" value="F:DNA binding"/>
    <property type="evidence" value="ECO:0007669"/>
    <property type="project" value="UniProtKB-KW"/>
</dbReference>
<dbReference type="KEGG" id="msl:Msil_2531"/>
<dbReference type="Pfam" id="PF09856">
    <property type="entry name" value="ScfRs"/>
    <property type="match status" value="1"/>
</dbReference>
<dbReference type="Pfam" id="PF13560">
    <property type="entry name" value="HTH_31"/>
    <property type="match status" value="1"/>
</dbReference>
<keyword evidence="4" id="KW-0804">Transcription</keyword>
<feature type="domain" description="HTH cro/C1-type" evidence="5">
    <location>
        <begin position="16"/>
        <end position="70"/>
    </location>
</feature>
<reference evidence="6 7" key="1">
    <citation type="journal article" date="2010" name="J. Bacteriol.">
        <title>Complete genome sequence of the aerobic facultative methanotroph Methylocella silvestris BL2.</title>
        <authorList>
            <person name="Chen Y."/>
            <person name="Crombie A."/>
            <person name="Rahman M.T."/>
            <person name="Dedysh S.N."/>
            <person name="Liesack W."/>
            <person name="Stott M.B."/>
            <person name="Alam M."/>
            <person name="Theisen A.R."/>
            <person name="Murrell J.C."/>
            <person name="Dunfield P.F."/>
        </authorList>
    </citation>
    <scope>NUCLEOTIDE SEQUENCE [LARGE SCALE GENOMIC DNA]</scope>
    <source>
        <strain evidence="7">DSM 15510 / CIP 108128 / LMG 27833 / NCIMB 13906 / BL2</strain>
    </source>
</reference>